<evidence type="ECO:0000313" key="3">
    <source>
        <dbReference type="EMBL" id="GLQ93036.1"/>
    </source>
</evidence>
<dbReference type="Proteomes" id="UP001156670">
    <property type="component" value="Unassembled WGS sequence"/>
</dbReference>
<accession>A0ABQ5XR35</accession>
<sequence>MKRNYSKTLHATFSLIFGAMLATFVAGAADSQLEGENILQVLPKDFEVANQQSPNHITLTEMIPKGETVDHWTQMVTTQIFHGIDDPAFYPYYKKQTGDRFEQACDVSNSESFTELDGEENGYPVHLWLASCKFKNPRQAPEITLFKFIQGNDAAYVVQLATHYEPTDEQMNESMKYLAKVLVCDTRRKESPCSMPSPSSSNADAPAQDGVAEHKVSIGDANAHGIPCLSMQDVKNTYTPFDLIASFAQCADEGDYDKAARLYITANSYTKFDIARVADPSVGDMRTIVALRMASYMSETQRKTFDEALHAITDNETPLNAFCAQIRRLGPPSYYPDYLIAHGMNGFLDESTRGAALKADFNARETWNSLEKDFVRCKS</sequence>
<feature type="chain" id="PRO_5046495792" evidence="2">
    <location>
        <begin position="29"/>
        <end position="379"/>
    </location>
</feature>
<evidence type="ECO:0000256" key="2">
    <source>
        <dbReference type="SAM" id="SignalP"/>
    </source>
</evidence>
<feature type="region of interest" description="Disordered" evidence="1">
    <location>
        <begin position="191"/>
        <end position="210"/>
    </location>
</feature>
<protein>
    <submittedName>
        <fullName evidence="3">Uncharacterized protein</fullName>
    </submittedName>
</protein>
<keyword evidence="2" id="KW-0732">Signal</keyword>
<evidence type="ECO:0000313" key="4">
    <source>
        <dbReference type="Proteomes" id="UP001156670"/>
    </source>
</evidence>
<proteinExistence type="predicted"/>
<keyword evidence="4" id="KW-1185">Reference proteome</keyword>
<feature type="signal peptide" evidence="2">
    <location>
        <begin position="1"/>
        <end position="28"/>
    </location>
</feature>
<dbReference type="RefSeq" id="WP_284320765.1">
    <property type="nucleotide sequence ID" value="NZ_BSOB01000017.1"/>
</dbReference>
<feature type="compositionally biased region" description="Low complexity" evidence="1">
    <location>
        <begin position="192"/>
        <end position="201"/>
    </location>
</feature>
<comment type="caution">
    <text evidence="3">The sequence shown here is derived from an EMBL/GenBank/DDBJ whole genome shotgun (WGS) entry which is preliminary data.</text>
</comment>
<reference evidence="4" key="1">
    <citation type="journal article" date="2019" name="Int. J. Syst. Evol. Microbiol.">
        <title>The Global Catalogue of Microorganisms (GCM) 10K type strain sequencing project: providing services to taxonomists for standard genome sequencing and annotation.</title>
        <authorList>
            <consortium name="The Broad Institute Genomics Platform"/>
            <consortium name="The Broad Institute Genome Sequencing Center for Infectious Disease"/>
            <person name="Wu L."/>
            <person name="Ma J."/>
        </authorList>
    </citation>
    <scope>NUCLEOTIDE SEQUENCE [LARGE SCALE GENOMIC DNA]</scope>
    <source>
        <strain evidence="4">NBRC 111980</strain>
    </source>
</reference>
<name>A0ABQ5XR35_9GAMM</name>
<evidence type="ECO:0000256" key="1">
    <source>
        <dbReference type="SAM" id="MobiDB-lite"/>
    </source>
</evidence>
<gene>
    <name evidence="3" type="ORF">GCM10007901_19870</name>
</gene>
<organism evidence="3 4">
    <name type="scientific">Dyella acidisoli</name>
    <dbReference type="NCBI Taxonomy" id="1867834"/>
    <lineage>
        <taxon>Bacteria</taxon>
        <taxon>Pseudomonadati</taxon>
        <taxon>Pseudomonadota</taxon>
        <taxon>Gammaproteobacteria</taxon>
        <taxon>Lysobacterales</taxon>
        <taxon>Rhodanobacteraceae</taxon>
        <taxon>Dyella</taxon>
    </lineage>
</organism>
<dbReference type="EMBL" id="BSOB01000017">
    <property type="protein sequence ID" value="GLQ93036.1"/>
    <property type="molecule type" value="Genomic_DNA"/>
</dbReference>